<gene>
    <name evidence="2" type="ORF">Vau01_112240</name>
</gene>
<name>A0A8J3ZJ35_9ACTN</name>
<evidence type="ECO:0000313" key="2">
    <source>
        <dbReference type="EMBL" id="GIJ63708.1"/>
    </source>
</evidence>
<proteinExistence type="predicted"/>
<evidence type="ECO:0000313" key="3">
    <source>
        <dbReference type="Proteomes" id="UP000612585"/>
    </source>
</evidence>
<dbReference type="Proteomes" id="UP000612585">
    <property type="component" value="Unassembled WGS sequence"/>
</dbReference>
<organism evidence="2 3">
    <name type="scientific">Virgisporangium aurantiacum</name>
    <dbReference type="NCBI Taxonomy" id="175570"/>
    <lineage>
        <taxon>Bacteria</taxon>
        <taxon>Bacillati</taxon>
        <taxon>Actinomycetota</taxon>
        <taxon>Actinomycetes</taxon>
        <taxon>Micromonosporales</taxon>
        <taxon>Micromonosporaceae</taxon>
        <taxon>Virgisporangium</taxon>
    </lineage>
</organism>
<dbReference type="EMBL" id="BOPG01000101">
    <property type="protein sequence ID" value="GIJ63708.1"/>
    <property type="molecule type" value="Genomic_DNA"/>
</dbReference>
<keyword evidence="3" id="KW-1185">Reference proteome</keyword>
<dbReference type="Pfam" id="PF26312">
    <property type="entry name" value="DUF8083"/>
    <property type="match status" value="1"/>
</dbReference>
<dbReference type="InterPro" id="IPR058396">
    <property type="entry name" value="DUF8083"/>
</dbReference>
<evidence type="ECO:0000259" key="1">
    <source>
        <dbReference type="Pfam" id="PF26312"/>
    </source>
</evidence>
<sequence>MWDFVLPPEVGAVMIFQPSAAPASCYQMDPDPCDDREVPSLFAAYLRVYEPLAAFDRERQVYWRRYVKEGRAVAPLEGPNRQRTSVIEALGASWTRLPNLPDEAYVLEWGDSLLICPWNLRVRVAEAALTARDGVPPVIADAFVPPILAGQAQSVVDDWRSGARVLEHGLPRLHEQVSTWGVPLRWFAFVDLADRELSTRPGRRVLRYRCAIMKARARAQEAHAILERSLGDVPITQAVAETSRWLDEFHDSSLVELDYGGLVALMSDEQLVGDDSPGLIAHGLTAVAEGRGDDATKAYEQLVERWRAIQLLERCN</sequence>
<protein>
    <recommendedName>
        <fullName evidence="1">DUF8083 domain-containing protein</fullName>
    </recommendedName>
</protein>
<feature type="domain" description="DUF8083" evidence="1">
    <location>
        <begin position="42"/>
        <end position="313"/>
    </location>
</feature>
<comment type="caution">
    <text evidence="2">The sequence shown here is derived from an EMBL/GenBank/DDBJ whole genome shotgun (WGS) entry which is preliminary data.</text>
</comment>
<reference evidence="2" key="1">
    <citation type="submission" date="2021-01" db="EMBL/GenBank/DDBJ databases">
        <title>Whole genome shotgun sequence of Virgisporangium aurantiacum NBRC 16421.</title>
        <authorList>
            <person name="Komaki H."/>
            <person name="Tamura T."/>
        </authorList>
    </citation>
    <scope>NUCLEOTIDE SEQUENCE</scope>
    <source>
        <strain evidence="2">NBRC 16421</strain>
    </source>
</reference>
<dbReference type="AlphaFoldDB" id="A0A8J3ZJ35"/>
<accession>A0A8J3ZJ35</accession>